<dbReference type="Pfam" id="PF11924">
    <property type="entry name" value="IAT_beta"/>
    <property type="match status" value="1"/>
</dbReference>
<evidence type="ECO:0000313" key="4">
    <source>
        <dbReference type="Proteomes" id="UP000275676"/>
    </source>
</evidence>
<dbReference type="InterPro" id="IPR038177">
    <property type="entry name" value="IAT_beta_sf"/>
</dbReference>
<comment type="similarity">
    <text evidence="1">Belongs to the intimin/invasin family.</text>
</comment>
<evidence type="ECO:0000256" key="1">
    <source>
        <dbReference type="ARBA" id="ARBA00010116"/>
    </source>
</evidence>
<accession>A0A447R3B8</accession>
<feature type="domain" description="Inverse autotransporter beta-domain" evidence="2">
    <location>
        <begin position="118"/>
        <end position="396"/>
    </location>
</feature>
<dbReference type="NCBIfam" id="NF007556">
    <property type="entry name" value="PRK10177.1"/>
    <property type="match status" value="1"/>
</dbReference>
<reference evidence="3 4" key="1">
    <citation type="submission" date="2018-12" db="EMBL/GenBank/DDBJ databases">
        <authorList>
            <consortium name="Pathogen Informatics"/>
        </authorList>
    </citation>
    <scope>NUCLEOTIDE SEQUENCE [LARGE SCALE GENOMIC DNA]</scope>
    <source>
        <strain evidence="3 4">NCTC10047</strain>
    </source>
</reference>
<evidence type="ECO:0000259" key="2">
    <source>
        <dbReference type="Pfam" id="PF11924"/>
    </source>
</evidence>
<dbReference type="PANTHER" id="PTHR39576">
    <property type="entry name" value="ATTACHING AND EFFACING PROTEIN HOMOLOG-RELATED-RELATED"/>
    <property type="match status" value="1"/>
</dbReference>
<dbReference type="Gene3D" id="2.40.160.160">
    <property type="entry name" value="Inverse autotransporter, beta-domain"/>
    <property type="match status" value="1"/>
</dbReference>
<dbReference type="AlphaFoldDB" id="A0A447R3B8"/>
<dbReference type="InterPro" id="IPR051715">
    <property type="entry name" value="Intimin-Invasin_domain"/>
</dbReference>
<dbReference type="EMBL" id="LR134156">
    <property type="protein sequence ID" value="VEA76794.1"/>
    <property type="molecule type" value="Genomic_DNA"/>
</dbReference>
<dbReference type="FunFam" id="2.40.160.160:FF:000001">
    <property type="entry name" value="Intimin-like inverse autotransporter SinH"/>
    <property type="match status" value="1"/>
</dbReference>
<dbReference type="Proteomes" id="UP000275676">
    <property type="component" value="Chromosome"/>
</dbReference>
<dbReference type="GO" id="GO:0009279">
    <property type="term" value="C:cell outer membrane"/>
    <property type="evidence" value="ECO:0007669"/>
    <property type="project" value="TreeGrafter"/>
</dbReference>
<proteinExistence type="inferred from homology"/>
<evidence type="ECO:0000313" key="3">
    <source>
        <dbReference type="EMBL" id="VEA76794.1"/>
    </source>
</evidence>
<dbReference type="InterPro" id="IPR024519">
    <property type="entry name" value="IAT_beta"/>
</dbReference>
<gene>
    <name evidence="3" type="ORF">NCTC10047_02689</name>
</gene>
<organism evidence="3 4">
    <name type="scientific">Salmonella enterica subsp. arizonae</name>
    <dbReference type="NCBI Taxonomy" id="59203"/>
    <lineage>
        <taxon>Bacteria</taxon>
        <taxon>Pseudomonadati</taxon>
        <taxon>Pseudomonadota</taxon>
        <taxon>Gammaproteobacteria</taxon>
        <taxon>Enterobacterales</taxon>
        <taxon>Enterobacteriaceae</taxon>
        <taxon>Salmonella</taxon>
    </lineage>
</organism>
<protein>
    <submittedName>
        <fullName evidence="3">Invasin</fullName>
    </submittedName>
</protein>
<sequence length="524" mass="58807">MSAMALCYLGNRVPPNAWIKSGTPCGRNKDIPGSTRKGCKTCLDTLWFTLMPFLSFFVVEVADTLSRIVFRSFSLSLLLLAVSGTICAQAQDPFDQNRLPDLGMTPESHEGEKHFAEMAKAFGEASMKNNALDTGEQARQFAFGQVRDVVSEQVNQQLESWLSAWGSASVDVNVDNEGHFNGSRGSWFIPLQDKQRYLTWSQLGLTQQTDGLVSNIGVGQRWAQDGWFLGYNTFYDNLLDENLQRAGFGAEAWGEYLRLSANYYQPFADWQTHTETLEQRMARGYDINAQMRLPFYQHINTSVSLEQYFGDSVDLFDSGTGYHNPVALKLGLNYTPVPLLTVTAQHKQGESGVSQNNLGLTLNYRFGVSLKKQLAASEVAQSQSLRGSRYDTPQRNSLPTMEYRQRKTLTVFLATPPWDLTSGETVALKLQVRSVYGIRHLNWQGDTQALSLTAGADTGSTEGWTIIMPAWDHREGAANRWRLSVVVEDEKGQRVSSNEITLALTEPFITMPDDNPHWQQFREQ</sequence>
<dbReference type="PANTHER" id="PTHR39576:SF1">
    <property type="entry name" value="INVASIN"/>
    <property type="match status" value="1"/>
</dbReference>
<name>A0A447R3B8_SALER</name>